<feature type="domain" description="AMP-dependent synthetase/ligase" evidence="2">
    <location>
        <begin position="14"/>
        <end position="332"/>
    </location>
</feature>
<evidence type="ECO:0000259" key="2">
    <source>
        <dbReference type="Pfam" id="PF00501"/>
    </source>
</evidence>
<dbReference type="GO" id="GO:0006631">
    <property type="term" value="P:fatty acid metabolic process"/>
    <property type="evidence" value="ECO:0007669"/>
    <property type="project" value="TreeGrafter"/>
</dbReference>
<dbReference type="PANTHER" id="PTHR43201:SF8">
    <property type="entry name" value="ACYL-COA SYNTHETASE FAMILY MEMBER 3"/>
    <property type="match status" value="1"/>
</dbReference>
<protein>
    <recommendedName>
        <fullName evidence="2">AMP-dependent synthetase/ligase domain-containing protein</fullName>
    </recommendedName>
</protein>
<comment type="caution">
    <text evidence="3">The sequence shown here is derived from an EMBL/GenBank/DDBJ whole genome shotgun (WGS) entry which is preliminary data.</text>
</comment>
<dbReference type="GO" id="GO:0031956">
    <property type="term" value="F:medium-chain fatty acid-CoA ligase activity"/>
    <property type="evidence" value="ECO:0007669"/>
    <property type="project" value="TreeGrafter"/>
</dbReference>
<organism evidence="3 4">
    <name type="scientific">Sphagnurus paluster</name>
    <dbReference type="NCBI Taxonomy" id="117069"/>
    <lineage>
        <taxon>Eukaryota</taxon>
        <taxon>Fungi</taxon>
        <taxon>Dikarya</taxon>
        <taxon>Basidiomycota</taxon>
        <taxon>Agaricomycotina</taxon>
        <taxon>Agaricomycetes</taxon>
        <taxon>Agaricomycetidae</taxon>
        <taxon>Agaricales</taxon>
        <taxon>Tricholomatineae</taxon>
        <taxon>Lyophyllaceae</taxon>
        <taxon>Sphagnurus</taxon>
    </lineage>
</organism>
<comment type="similarity">
    <text evidence="1">Belongs to the ATP-dependent AMP-binding enzyme family.</text>
</comment>
<dbReference type="EMBL" id="JABCKI010005714">
    <property type="protein sequence ID" value="KAG5639779.1"/>
    <property type="molecule type" value="Genomic_DNA"/>
</dbReference>
<dbReference type="Proteomes" id="UP000717328">
    <property type="component" value="Unassembled WGS sequence"/>
</dbReference>
<proteinExistence type="inferred from homology"/>
<sequence length="559" mass="62615">MSVIAEDNHIALLQRQAKNSGNTILLKLPVERGSDPCQEWNNITVAEFAADVDRVAHDLTLEFKAKAIPLHSVVTLLYAEKLRNQDLVYAIAVGRAGHIPQMCTDRLAQSGIIFELMEKAGSKMLIYDPSLEHLTVNCPFPTLAFKPIESIEKPTNGNINSVLPTIEDITSGPDVAFIFLTSGSTSGSPKLVPLTHKVLGLFHKTRFRRLLDGKRGDAQDVLLARGNICHLPSTIGESSRWLILFCDLTIPHSNAEYLGCLYTGSCIVQPPRRDFMTEELFNMVRVCGLNHLTTYGTYLTPYIQTARKDPALLKLLQEMRSVSYDGVPLTVADDDWCFENRISMIVSYVMATVPGKPGRFIHPLPGISYRFDPVTDTSLQVNNPTSPQLLEFVVLADSPQIPPPHLVSSDGNFRTGDLFEKQPDGSYLYRGRDDDWIKSFDSDRTDAKAIEQKVLETCHDLVKECAVVGHLRPSPALFVVLHHDGSSMSEDSVKELMLRRIEDFNARQYIHEAITEKQLIFIINDGVLPRTMKGNVRRKVIEEKYLKELDAMYASVYSD</sequence>
<reference evidence="3" key="1">
    <citation type="submission" date="2021-02" db="EMBL/GenBank/DDBJ databases">
        <authorList>
            <person name="Nieuwenhuis M."/>
            <person name="Van De Peppel L.J.J."/>
        </authorList>
    </citation>
    <scope>NUCLEOTIDE SEQUENCE</scope>
    <source>
        <strain evidence="3">D49</strain>
    </source>
</reference>
<gene>
    <name evidence="3" type="ORF">H0H81_000059</name>
</gene>
<dbReference type="Gene3D" id="3.40.50.12780">
    <property type="entry name" value="N-terminal domain of ligase-like"/>
    <property type="match status" value="1"/>
</dbReference>
<keyword evidence="4" id="KW-1185">Reference proteome</keyword>
<evidence type="ECO:0000313" key="3">
    <source>
        <dbReference type="EMBL" id="KAG5639779.1"/>
    </source>
</evidence>
<name>A0A9P7K841_9AGAR</name>
<evidence type="ECO:0000256" key="1">
    <source>
        <dbReference type="ARBA" id="ARBA00006432"/>
    </source>
</evidence>
<dbReference type="InterPro" id="IPR042099">
    <property type="entry name" value="ANL_N_sf"/>
</dbReference>
<reference evidence="3" key="2">
    <citation type="submission" date="2021-10" db="EMBL/GenBank/DDBJ databases">
        <title>Phylogenomics reveals ancestral predisposition of the termite-cultivated fungus Termitomyces towards a domesticated lifestyle.</title>
        <authorList>
            <person name="Auxier B."/>
            <person name="Grum-Grzhimaylo A."/>
            <person name="Cardenas M.E."/>
            <person name="Lodge J.D."/>
            <person name="Laessoe T."/>
            <person name="Pedersen O."/>
            <person name="Smith M.E."/>
            <person name="Kuyper T.W."/>
            <person name="Franco-Molano E.A."/>
            <person name="Baroni T.J."/>
            <person name="Aanen D.K."/>
        </authorList>
    </citation>
    <scope>NUCLEOTIDE SEQUENCE</scope>
    <source>
        <strain evidence="3">D49</strain>
    </source>
</reference>
<dbReference type="Pfam" id="PF00501">
    <property type="entry name" value="AMP-binding"/>
    <property type="match status" value="1"/>
</dbReference>
<dbReference type="OrthoDB" id="2944431at2759"/>
<accession>A0A9P7K841</accession>
<dbReference type="Pfam" id="PF23562">
    <property type="entry name" value="AMP-binding_C_3"/>
    <property type="match status" value="1"/>
</dbReference>
<dbReference type="PANTHER" id="PTHR43201">
    <property type="entry name" value="ACYL-COA SYNTHETASE"/>
    <property type="match status" value="1"/>
</dbReference>
<dbReference type="AlphaFoldDB" id="A0A9P7K841"/>
<dbReference type="InterPro" id="IPR000873">
    <property type="entry name" value="AMP-dep_synth/lig_dom"/>
</dbReference>
<dbReference type="SUPFAM" id="SSF56801">
    <property type="entry name" value="Acetyl-CoA synthetase-like"/>
    <property type="match status" value="1"/>
</dbReference>
<evidence type="ECO:0000313" key="4">
    <source>
        <dbReference type="Proteomes" id="UP000717328"/>
    </source>
</evidence>